<dbReference type="AlphaFoldDB" id="A0A930Y0I9"/>
<dbReference type="Proteomes" id="UP000646211">
    <property type="component" value="Unassembled WGS sequence"/>
</dbReference>
<dbReference type="EMBL" id="JADHEC010000060">
    <property type="protein sequence ID" value="MBF2709998.1"/>
    <property type="molecule type" value="Genomic_DNA"/>
</dbReference>
<dbReference type="RefSeq" id="WP_194313226.1">
    <property type="nucleotide sequence ID" value="NZ_JADHEC010000060.1"/>
</dbReference>
<comment type="caution">
    <text evidence="1">The sequence shown here is derived from an EMBL/GenBank/DDBJ whole genome shotgun (WGS) entry which is preliminary data.</text>
</comment>
<evidence type="ECO:0000313" key="1">
    <source>
        <dbReference type="EMBL" id="MBF2709998.1"/>
    </source>
</evidence>
<accession>A0A930Y0I9</accession>
<keyword evidence="2" id="KW-1185">Reference proteome</keyword>
<name>A0A930Y0I9_9FLAO</name>
<reference evidence="1" key="1">
    <citation type="submission" date="2020-11" db="EMBL/GenBank/DDBJ databases">
        <title>Genome of Flavobacterium soyangense.</title>
        <authorList>
            <person name="Liu Q."/>
            <person name="Xin Y.-H."/>
        </authorList>
    </citation>
    <scope>NUCLEOTIDE SEQUENCE</scope>
    <source>
        <strain evidence="1">CGMCC 1.13493</strain>
    </source>
</reference>
<protein>
    <submittedName>
        <fullName evidence="1">Uncharacterized protein</fullName>
    </submittedName>
</protein>
<organism evidence="1 2">
    <name type="scientific">Flavobacterium soyangense</name>
    <dbReference type="NCBI Taxonomy" id="2023265"/>
    <lineage>
        <taxon>Bacteria</taxon>
        <taxon>Pseudomonadati</taxon>
        <taxon>Bacteroidota</taxon>
        <taxon>Flavobacteriia</taxon>
        <taxon>Flavobacteriales</taxon>
        <taxon>Flavobacteriaceae</taxon>
        <taxon>Flavobacterium</taxon>
    </lineage>
</organism>
<gene>
    <name evidence="1" type="ORF">IR213_15600</name>
</gene>
<proteinExistence type="predicted"/>
<evidence type="ECO:0000313" key="2">
    <source>
        <dbReference type="Proteomes" id="UP000646211"/>
    </source>
</evidence>
<sequence length="231" mass="27508">MKEKYFNFPIQLLEDFMKNDTKTILNNISDYVIYEESLTFSQGTNLEKMISCASKYDMTLGNNQKAFDNGKQLYNSFDINPPRAGIKLSIWWDFYKNDKTEFDKICLLCFLAIKSILGRQKSYCKITNKYLWARMDGKVKAVLEIWELSDEVKKYANEYQTKKIKTLLIHNWGLVTFAYHCRGFYVSYKLTLEALIMEAEKRRKSTIEKQYKDHEKELRKKVLDKLRETRP</sequence>